<proteinExistence type="predicted"/>
<dbReference type="InterPro" id="IPR001909">
    <property type="entry name" value="KRAB"/>
</dbReference>
<dbReference type="InterPro" id="IPR036051">
    <property type="entry name" value="KRAB_dom_sf"/>
</dbReference>
<feature type="domain" description="KRAB" evidence="1">
    <location>
        <begin position="1"/>
        <end position="67"/>
    </location>
</feature>
<keyword evidence="3" id="KW-1185">Reference proteome</keyword>
<dbReference type="EMBL" id="WNYA01001893">
    <property type="protein sequence ID" value="KAG8544907.1"/>
    <property type="molecule type" value="Genomic_DNA"/>
</dbReference>
<reference evidence="2" key="1">
    <citation type="thesis" date="2020" institute="ProQuest LLC" country="789 East Eisenhower Parkway, Ann Arbor, MI, USA">
        <title>Comparative Genomics and Chromosome Evolution.</title>
        <authorList>
            <person name="Mudd A.B."/>
        </authorList>
    </citation>
    <scope>NUCLEOTIDE SEQUENCE</scope>
    <source>
        <strain evidence="2">237g6f4</strain>
        <tissue evidence="2">Blood</tissue>
    </source>
</reference>
<sequence length="174" mass="19595">MAAMFSEEEWDILEEAQRSLFRNVMHEIQNVLIRLGLGLDILLRINYLGQGKEVENCDQRVIKAEPDFLPRVHQEEDGDFPDTFPAEGRLLCTPGRELDPVRVKKEAAVETSRCLVSLSLPHVSVPDCVTNDGSSCRRFGPLASQGPAPNHTRALREDRRSFSLKKKNAILTIT</sequence>
<dbReference type="GO" id="GO:0006355">
    <property type="term" value="P:regulation of DNA-templated transcription"/>
    <property type="evidence" value="ECO:0007669"/>
    <property type="project" value="InterPro"/>
</dbReference>
<dbReference type="CDD" id="cd07765">
    <property type="entry name" value="KRAB_A-box"/>
    <property type="match status" value="1"/>
</dbReference>
<accession>A0AAV6ZC12</accession>
<evidence type="ECO:0000313" key="3">
    <source>
        <dbReference type="Proteomes" id="UP000824782"/>
    </source>
</evidence>
<evidence type="ECO:0000313" key="2">
    <source>
        <dbReference type="EMBL" id="KAG8544907.1"/>
    </source>
</evidence>
<dbReference type="AlphaFoldDB" id="A0AAV6ZC12"/>
<organism evidence="2 3">
    <name type="scientific">Engystomops pustulosus</name>
    <name type="common">Tungara frog</name>
    <name type="synonym">Physalaemus pustulosus</name>
    <dbReference type="NCBI Taxonomy" id="76066"/>
    <lineage>
        <taxon>Eukaryota</taxon>
        <taxon>Metazoa</taxon>
        <taxon>Chordata</taxon>
        <taxon>Craniata</taxon>
        <taxon>Vertebrata</taxon>
        <taxon>Euteleostomi</taxon>
        <taxon>Amphibia</taxon>
        <taxon>Batrachia</taxon>
        <taxon>Anura</taxon>
        <taxon>Neobatrachia</taxon>
        <taxon>Hyloidea</taxon>
        <taxon>Leptodactylidae</taxon>
        <taxon>Leiuperinae</taxon>
        <taxon>Engystomops</taxon>
    </lineage>
</organism>
<evidence type="ECO:0000259" key="1">
    <source>
        <dbReference type="PROSITE" id="PS50805"/>
    </source>
</evidence>
<dbReference type="Gene3D" id="6.10.140.140">
    <property type="match status" value="1"/>
</dbReference>
<dbReference type="Pfam" id="PF01352">
    <property type="entry name" value="KRAB"/>
    <property type="match status" value="1"/>
</dbReference>
<gene>
    <name evidence="2" type="ORF">GDO81_021629</name>
</gene>
<comment type="caution">
    <text evidence="2">The sequence shown here is derived from an EMBL/GenBank/DDBJ whole genome shotgun (WGS) entry which is preliminary data.</text>
</comment>
<dbReference type="SUPFAM" id="SSF109640">
    <property type="entry name" value="KRAB domain (Kruppel-associated box)"/>
    <property type="match status" value="1"/>
</dbReference>
<dbReference type="PROSITE" id="PS50805">
    <property type="entry name" value="KRAB"/>
    <property type="match status" value="1"/>
</dbReference>
<protein>
    <recommendedName>
        <fullName evidence="1">KRAB domain-containing protein</fullName>
    </recommendedName>
</protein>
<name>A0AAV6ZC12_ENGPU</name>
<dbReference type="Proteomes" id="UP000824782">
    <property type="component" value="Unassembled WGS sequence"/>
</dbReference>